<dbReference type="InterPro" id="IPR050125">
    <property type="entry name" value="GPCR_opsins"/>
</dbReference>
<feature type="transmembrane region" description="Helical" evidence="11">
    <location>
        <begin position="227"/>
        <end position="249"/>
    </location>
</feature>
<keyword evidence="10" id="KW-0716">Sensory transduction</keyword>
<comment type="caution">
    <text evidence="13">The sequence shown here is derived from an EMBL/GenBank/DDBJ whole genome shotgun (WGS) entry which is preliminary data.</text>
</comment>
<dbReference type="PANTHER" id="PTHR24240">
    <property type="entry name" value="OPSIN"/>
    <property type="match status" value="1"/>
</dbReference>
<evidence type="ECO:0000256" key="11">
    <source>
        <dbReference type="SAM" id="Phobius"/>
    </source>
</evidence>
<gene>
    <name evidence="13" type="ORF">QE152_g26590</name>
</gene>
<evidence type="ECO:0000256" key="9">
    <source>
        <dbReference type="ARBA" id="ARBA00023224"/>
    </source>
</evidence>
<dbReference type="Pfam" id="PF00001">
    <property type="entry name" value="7tm_1"/>
    <property type="match status" value="1"/>
</dbReference>
<reference evidence="13 14" key="1">
    <citation type="journal article" date="2024" name="BMC Genomics">
        <title>De novo assembly and annotation of Popillia japonica's genome with initial clues to its potential as an invasive pest.</title>
        <authorList>
            <person name="Cucini C."/>
            <person name="Boschi S."/>
            <person name="Funari R."/>
            <person name="Cardaioli E."/>
            <person name="Iannotti N."/>
            <person name="Marturano G."/>
            <person name="Paoli F."/>
            <person name="Bruttini M."/>
            <person name="Carapelli A."/>
            <person name="Frati F."/>
            <person name="Nardi F."/>
        </authorList>
    </citation>
    <scope>NUCLEOTIDE SEQUENCE [LARGE SCALE GENOMIC DNA]</scope>
    <source>
        <strain evidence="13">DMR45628</strain>
    </source>
</reference>
<dbReference type="GO" id="GO:0004930">
    <property type="term" value="F:G protein-coupled receptor activity"/>
    <property type="evidence" value="ECO:0007669"/>
    <property type="project" value="UniProtKB-KW"/>
</dbReference>
<comment type="subcellular location">
    <subcellularLocation>
        <location evidence="1">Membrane</location>
        <topology evidence="1">Multi-pass membrane protein</topology>
    </subcellularLocation>
</comment>
<keyword evidence="7 13" id="KW-0675">Receptor</keyword>
<evidence type="ECO:0000256" key="5">
    <source>
        <dbReference type="ARBA" id="ARBA00023040"/>
    </source>
</evidence>
<dbReference type="GO" id="GO:0016020">
    <property type="term" value="C:membrane"/>
    <property type="evidence" value="ECO:0007669"/>
    <property type="project" value="UniProtKB-SubCell"/>
</dbReference>
<dbReference type="SUPFAM" id="SSF81321">
    <property type="entry name" value="Family A G protein-coupled receptor-like"/>
    <property type="match status" value="1"/>
</dbReference>
<keyword evidence="8" id="KW-0325">Glycoprotein</keyword>
<feature type="domain" description="G-protein coupled receptors family 1 profile" evidence="12">
    <location>
        <begin position="35"/>
        <end position="281"/>
    </location>
</feature>
<keyword evidence="6 11" id="KW-0472">Membrane</keyword>
<dbReference type="Proteomes" id="UP001458880">
    <property type="component" value="Unassembled WGS sequence"/>
</dbReference>
<dbReference type="InterPro" id="IPR000276">
    <property type="entry name" value="GPCR_Rhodpsn"/>
</dbReference>
<feature type="transmembrane region" description="Helical" evidence="11">
    <location>
        <begin position="182"/>
        <end position="206"/>
    </location>
</feature>
<evidence type="ECO:0000313" key="14">
    <source>
        <dbReference type="Proteomes" id="UP001458880"/>
    </source>
</evidence>
<evidence type="ECO:0000256" key="1">
    <source>
        <dbReference type="ARBA" id="ARBA00004141"/>
    </source>
</evidence>
<dbReference type="PRINTS" id="PR00237">
    <property type="entry name" value="GPCRRHODOPSN"/>
</dbReference>
<organism evidence="13 14">
    <name type="scientific">Popillia japonica</name>
    <name type="common">Japanese beetle</name>
    <dbReference type="NCBI Taxonomy" id="7064"/>
    <lineage>
        <taxon>Eukaryota</taxon>
        <taxon>Metazoa</taxon>
        <taxon>Ecdysozoa</taxon>
        <taxon>Arthropoda</taxon>
        <taxon>Hexapoda</taxon>
        <taxon>Insecta</taxon>
        <taxon>Pterygota</taxon>
        <taxon>Neoptera</taxon>
        <taxon>Endopterygota</taxon>
        <taxon>Coleoptera</taxon>
        <taxon>Polyphaga</taxon>
        <taxon>Scarabaeiformia</taxon>
        <taxon>Scarabaeidae</taxon>
        <taxon>Rutelinae</taxon>
        <taxon>Popillia</taxon>
    </lineage>
</organism>
<name>A0AAW1JXR5_POPJA</name>
<feature type="transmembrane region" description="Helical" evidence="11">
    <location>
        <begin position="86"/>
        <end position="112"/>
    </location>
</feature>
<evidence type="ECO:0000256" key="7">
    <source>
        <dbReference type="ARBA" id="ARBA00023170"/>
    </source>
</evidence>
<feature type="transmembrane region" description="Helical" evidence="11">
    <location>
        <begin position="133"/>
        <end position="154"/>
    </location>
</feature>
<evidence type="ECO:0000256" key="10">
    <source>
        <dbReference type="ARBA" id="ARBA00023305"/>
    </source>
</evidence>
<keyword evidence="9" id="KW-0807">Transducer</keyword>
<protein>
    <submittedName>
        <fullName evidence="13">7 transmembrane receptor (Rhodopsin family)</fullName>
    </submittedName>
</protein>
<keyword evidence="10" id="KW-0844">Vision</keyword>
<evidence type="ECO:0000256" key="4">
    <source>
        <dbReference type="ARBA" id="ARBA00022989"/>
    </source>
</evidence>
<dbReference type="AlphaFoldDB" id="A0AAW1JXR5"/>
<dbReference type="Gene3D" id="1.20.1070.10">
    <property type="entry name" value="Rhodopsin 7-helix transmembrane proteins"/>
    <property type="match status" value="1"/>
</dbReference>
<feature type="transmembrane region" description="Helical" evidence="11">
    <location>
        <begin position="269"/>
        <end position="294"/>
    </location>
</feature>
<feature type="transmembrane region" description="Helical" evidence="11">
    <location>
        <begin position="53"/>
        <end position="74"/>
    </location>
</feature>
<keyword evidence="5" id="KW-0297">G-protein coupled receptor</keyword>
<dbReference type="InterPro" id="IPR017452">
    <property type="entry name" value="GPCR_Rhodpsn_7TM"/>
</dbReference>
<keyword evidence="4 11" id="KW-1133">Transmembrane helix</keyword>
<dbReference type="PROSITE" id="PS50262">
    <property type="entry name" value="G_PROTEIN_RECEP_F1_2"/>
    <property type="match status" value="1"/>
</dbReference>
<evidence type="ECO:0000259" key="12">
    <source>
        <dbReference type="PROSITE" id="PS50262"/>
    </source>
</evidence>
<evidence type="ECO:0000256" key="2">
    <source>
        <dbReference type="ARBA" id="ARBA00010663"/>
    </source>
</evidence>
<accession>A0AAW1JXR5</accession>
<feature type="transmembrane region" description="Helical" evidence="11">
    <location>
        <begin position="20"/>
        <end position="41"/>
    </location>
</feature>
<keyword evidence="3 11" id="KW-0812">Transmembrane</keyword>
<sequence length="301" mass="34311">MMYQSLICTWNVIDDSHKVLLGSCLLIFGVIGLALNLWLFLTLLRSSFLLTRSYLFLLALCIINLIKSIFVVPFDSISALSSRWVFGYGMCQLVAFLRLMVGIFQMITFTLIAIERLISIIYYKEEKKIEFSFYLTTIIITWVMSTTIASLPLAKIGNYIYDTSCTSCELDWKMKPGSQTGFNISVIVLGGFIPILLIVLFLTMALSKECYIMSRKRFEERLLTKCVAVMIALVFLLYFPRALLIFWIPLVKARIPKALSIMAPLGTEVATIIPVLTYLVYLPTLRDALITLLAKKRRQNK</sequence>
<evidence type="ECO:0000313" key="13">
    <source>
        <dbReference type="EMBL" id="KAK9709467.1"/>
    </source>
</evidence>
<dbReference type="EMBL" id="JASPKY010000309">
    <property type="protein sequence ID" value="KAK9709467.1"/>
    <property type="molecule type" value="Genomic_DNA"/>
</dbReference>
<proteinExistence type="inferred from homology"/>
<keyword evidence="14" id="KW-1185">Reference proteome</keyword>
<evidence type="ECO:0000256" key="6">
    <source>
        <dbReference type="ARBA" id="ARBA00023136"/>
    </source>
</evidence>
<dbReference type="GO" id="GO:0007601">
    <property type="term" value="P:visual perception"/>
    <property type="evidence" value="ECO:0007669"/>
    <property type="project" value="UniProtKB-KW"/>
</dbReference>
<comment type="similarity">
    <text evidence="2">Belongs to the G-protein coupled receptor 1 family.</text>
</comment>
<evidence type="ECO:0000256" key="3">
    <source>
        <dbReference type="ARBA" id="ARBA00022692"/>
    </source>
</evidence>
<evidence type="ECO:0000256" key="8">
    <source>
        <dbReference type="ARBA" id="ARBA00023180"/>
    </source>
</evidence>